<dbReference type="EMBL" id="JXTC01000145">
    <property type="protein sequence ID" value="PON85607.1"/>
    <property type="molecule type" value="Genomic_DNA"/>
</dbReference>
<dbReference type="PANTHER" id="PTHR23315:SF275">
    <property type="entry name" value="U-BOX DOMAIN-CONTAINING PROTEIN 13"/>
    <property type="match status" value="1"/>
</dbReference>
<keyword evidence="5" id="KW-1185">Reference proteome</keyword>
<dbReference type="OrthoDB" id="7537227at2759"/>
<feature type="non-terminal residue" evidence="4">
    <location>
        <position position="1"/>
    </location>
</feature>
<keyword evidence="1" id="KW-0677">Repeat</keyword>
<dbReference type="PROSITE" id="PS50176">
    <property type="entry name" value="ARM_REPEAT"/>
    <property type="match status" value="1"/>
</dbReference>
<reference evidence="5" key="1">
    <citation type="submission" date="2016-06" db="EMBL/GenBank/DDBJ databases">
        <title>Parallel loss of symbiosis genes in relatives of nitrogen-fixing non-legume Parasponia.</title>
        <authorList>
            <person name="Van Velzen R."/>
            <person name="Holmer R."/>
            <person name="Bu F."/>
            <person name="Rutten L."/>
            <person name="Van Zeijl A."/>
            <person name="Liu W."/>
            <person name="Santuari L."/>
            <person name="Cao Q."/>
            <person name="Sharma T."/>
            <person name="Shen D."/>
            <person name="Roswanjaya Y."/>
            <person name="Wardhani T."/>
            <person name="Kalhor M.S."/>
            <person name="Jansen J."/>
            <person name="Van den Hoogen J."/>
            <person name="Gungor B."/>
            <person name="Hartog M."/>
            <person name="Hontelez J."/>
            <person name="Verver J."/>
            <person name="Yang W.-C."/>
            <person name="Schijlen E."/>
            <person name="Repin R."/>
            <person name="Schilthuizen M."/>
            <person name="Schranz E."/>
            <person name="Heidstra R."/>
            <person name="Miyata K."/>
            <person name="Fedorova E."/>
            <person name="Kohlen W."/>
            <person name="Bisseling T."/>
            <person name="Smit S."/>
            <person name="Geurts R."/>
        </authorList>
    </citation>
    <scope>NUCLEOTIDE SEQUENCE [LARGE SCALE GENOMIC DNA]</scope>
    <source>
        <strain evidence="5">cv. RG33-2</strain>
    </source>
</reference>
<dbReference type="AlphaFoldDB" id="A0A2P5EJ86"/>
<evidence type="ECO:0000256" key="3">
    <source>
        <dbReference type="PROSITE-ProRule" id="PRU00259"/>
    </source>
</evidence>
<keyword evidence="2" id="KW-0833">Ubl conjugation pathway</keyword>
<evidence type="ECO:0000313" key="5">
    <source>
        <dbReference type="Proteomes" id="UP000237000"/>
    </source>
</evidence>
<gene>
    <name evidence="4" type="ORF">TorRG33x02_186090</name>
</gene>
<dbReference type="SUPFAM" id="SSF48371">
    <property type="entry name" value="ARM repeat"/>
    <property type="match status" value="1"/>
</dbReference>
<evidence type="ECO:0000256" key="1">
    <source>
        <dbReference type="ARBA" id="ARBA00022737"/>
    </source>
</evidence>
<dbReference type="InParanoid" id="A0A2P5EJ86"/>
<accession>A0A2P5EJ86</accession>
<sequence length="81" mass="8486">AGEIRLLAKRNADNRVAIAEAGAIPLLVTLLSTPDSCTQEHAVTALLYLSICEDNKGIIVSSGAVPSIVHVLKKGSRYSKG</sequence>
<dbReference type="Proteomes" id="UP000237000">
    <property type="component" value="Unassembled WGS sequence"/>
</dbReference>
<dbReference type="InterPro" id="IPR016024">
    <property type="entry name" value="ARM-type_fold"/>
</dbReference>
<dbReference type="InterPro" id="IPR011989">
    <property type="entry name" value="ARM-like"/>
</dbReference>
<dbReference type="SMART" id="SM00185">
    <property type="entry name" value="ARM"/>
    <property type="match status" value="1"/>
</dbReference>
<dbReference type="Gene3D" id="1.25.10.10">
    <property type="entry name" value="Leucine-rich Repeat Variant"/>
    <property type="match status" value="1"/>
</dbReference>
<evidence type="ECO:0000256" key="2">
    <source>
        <dbReference type="ARBA" id="ARBA00022786"/>
    </source>
</evidence>
<proteinExistence type="predicted"/>
<dbReference type="Pfam" id="PF00514">
    <property type="entry name" value="Arm"/>
    <property type="match status" value="1"/>
</dbReference>
<dbReference type="InterPro" id="IPR000225">
    <property type="entry name" value="Armadillo"/>
</dbReference>
<dbReference type="PANTHER" id="PTHR23315">
    <property type="entry name" value="U BOX DOMAIN-CONTAINING"/>
    <property type="match status" value="1"/>
</dbReference>
<organism evidence="4 5">
    <name type="scientific">Trema orientale</name>
    <name type="common">Charcoal tree</name>
    <name type="synonym">Celtis orientalis</name>
    <dbReference type="NCBI Taxonomy" id="63057"/>
    <lineage>
        <taxon>Eukaryota</taxon>
        <taxon>Viridiplantae</taxon>
        <taxon>Streptophyta</taxon>
        <taxon>Embryophyta</taxon>
        <taxon>Tracheophyta</taxon>
        <taxon>Spermatophyta</taxon>
        <taxon>Magnoliopsida</taxon>
        <taxon>eudicotyledons</taxon>
        <taxon>Gunneridae</taxon>
        <taxon>Pentapetalae</taxon>
        <taxon>rosids</taxon>
        <taxon>fabids</taxon>
        <taxon>Rosales</taxon>
        <taxon>Cannabaceae</taxon>
        <taxon>Trema</taxon>
    </lineage>
</organism>
<feature type="repeat" description="ARM" evidence="3">
    <location>
        <begin position="22"/>
        <end position="64"/>
    </location>
</feature>
<evidence type="ECO:0000313" key="4">
    <source>
        <dbReference type="EMBL" id="PON85607.1"/>
    </source>
</evidence>
<name>A0A2P5EJ86_TREOI</name>
<protein>
    <recommendedName>
        <fullName evidence="6">Beta-catenin</fullName>
    </recommendedName>
</protein>
<dbReference type="STRING" id="63057.A0A2P5EJ86"/>
<comment type="caution">
    <text evidence="4">The sequence shown here is derived from an EMBL/GenBank/DDBJ whole genome shotgun (WGS) entry which is preliminary data.</text>
</comment>
<evidence type="ECO:0008006" key="6">
    <source>
        <dbReference type="Google" id="ProtNLM"/>
    </source>
</evidence>